<dbReference type="InterPro" id="IPR025682">
    <property type="entry name" value="CpXC_dom"/>
</dbReference>
<dbReference type="EMBL" id="FMXA01000023">
    <property type="protein sequence ID" value="SDA58510.1"/>
    <property type="molecule type" value="Genomic_DNA"/>
</dbReference>
<reference evidence="2 3" key="1">
    <citation type="submission" date="2016-10" db="EMBL/GenBank/DDBJ databases">
        <authorList>
            <person name="de Groot N.N."/>
        </authorList>
    </citation>
    <scope>NUCLEOTIDE SEQUENCE [LARGE SCALE GENOMIC DNA]</scope>
    <source>
        <strain evidence="2 3">DSM 15230</strain>
    </source>
</reference>
<protein>
    <submittedName>
        <fullName evidence="2">CpXC protein</fullName>
    </submittedName>
</protein>
<dbReference type="OrthoDB" id="9784124at2"/>
<name>A0A1G5WKM8_9FIRM</name>
<keyword evidence="3" id="KW-1185">Reference proteome</keyword>
<evidence type="ECO:0000313" key="2">
    <source>
        <dbReference type="EMBL" id="SDA58510.1"/>
    </source>
</evidence>
<evidence type="ECO:0000313" key="3">
    <source>
        <dbReference type="Proteomes" id="UP000199689"/>
    </source>
</evidence>
<organism evidence="2 3">
    <name type="scientific">Allisonella histaminiformans</name>
    <dbReference type="NCBI Taxonomy" id="209880"/>
    <lineage>
        <taxon>Bacteria</taxon>
        <taxon>Bacillati</taxon>
        <taxon>Bacillota</taxon>
        <taxon>Negativicutes</taxon>
        <taxon>Veillonellales</taxon>
        <taxon>Veillonellaceae</taxon>
        <taxon>Allisonella</taxon>
    </lineage>
</organism>
<sequence length="236" mass="27368">MSQKRTIELTCPMCGKPASFTLWDSVNNVLNPELEEQLLKNTFALFSCPHCGGQNYVAYDFLYHDMQKGWMIYLLHSREEKDREKVNASLERMYRLLDGKLGHTMHPYSFRLVHTLDEMREKIIILYDDLDDRIVEISKLFIRERLKNDHVEALALRYGWGAVDGKQQPVMYVFEAGGKMGMVPYTRQLYDVLESFFKLGQDADGTVYEEIDEAWAADMIRKYGGGLSGNSSHHIH</sequence>
<dbReference type="Proteomes" id="UP000199689">
    <property type="component" value="Unassembled WGS sequence"/>
</dbReference>
<dbReference type="RefSeq" id="WP_159427877.1">
    <property type="nucleotide sequence ID" value="NZ_FMXA01000023.1"/>
</dbReference>
<dbReference type="AlphaFoldDB" id="A0A1G5WKM8"/>
<proteinExistence type="predicted"/>
<dbReference type="Pfam" id="PF14353">
    <property type="entry name" value="CpXC"/>
    <property type="match status" value="1"/>
</dbReference>
<accession>A0A1G5WKM8</accession>
<dbReference type="GeneID" id="87756427"/>
<feature type="domain" description="CpXC" evidence="1">
    <location>
        <begin position="9"/>
        <end position="139"/>
    </location>
</feature>
<evidence type="ECO:0000259" key="1">
    <source>
        <dbReference type="Pfam" id="PF14353"/>
    </source>
</evidence>
<dbReference type="STRING" id="209880.SAMN02910343_01432"/>
<gene>
    <name evidence="2" type="ORF">SAMN02910343_01432</name>
</gene>